<sequence length="76" mass="8375">MRGPVQKTCESCGRSFECVGYQCWCGKLGITEKQMDWIAARYKDCLCSHCLQKIAAGELGPHLHSMDSRHGNGAGQ</sequence>
<dbReference type="Pfam" id="PF14375">
    <property type="entry name" value="Cys_rich_CWC"/>
    <property type="match status" value="1"/>
</dbReference>
<protein>
    <recommendedName>
        <fullName evidence="3">Cysteine-rich CWC</fullName>
    </recommendedName>
</protein>
<evidence type="ECO:0008006" key="3">
    <source>
        <dbReference type="Google" id="ProtNLM"/>
    </source>
</evidence>
<dbReference type="InterPro" id="IPR032720">
    <property type="entry name" value="Cys_rich_CWC"/>
</dbReference>
<dbReference type="KEGG" id="nkf:Nkreftii_001750"/>
<reference evidence="1 2" key="1">
    <citation type="journal article" date="2020" name="ISME J.">
        <title>Enrichment and physiological characterization of a novel comammox Nitrospira indicates ammonium inhibition of complete nitrification.</title>
        <authorList>
            <person name="Sakoula D."/>
            <person name="Koch H."/>
            <person name="Frank J."/>
            <person name="Jetten M.S.M."/>
            <person name="van Kessel M.A.H.J."/>
            <person name="Lucker S."/>
        </authorList>
    </citation>
    <scope>NUCLEOTIDE SEQUENCE [LARGE SCALE GENOMIC DNA]</scope>
    <source>
        <strain evidence="1">Comreactor17</strain>
    </source>
</reference>
<evidence type="ECO:0000313" key="2">
    <source>
        <dbReference type="Proteomes" id="UP000593737"/>
    </source>
</evidence>
<proteinExistence type="predicted"/>
<dbReference type="AlphaFoldDB" id="A0A7S8IZ93"/>
<dbReference type="Proteomes" id="UP000593737">
    <property type="component" value="Chromosome"/>
</dbReference>
<organism evidence="1 2">
    <name type="scientific">Candidatus Nitrospira kreftii</name>
    <dbReference type="NCBI Taxonomy" id="2652173"/>
    <lineage>
        <taxon>Bacteria</taxon>
        <taxon>Pseudomonadati</taxon>
        <taxon>Nitrospirota</taxon>
        <taxon>Nitrospiria</taxon>
        <taxon>Nitrospirales</taxon>
        <taxon>Nitrospiraceae</taxon>
        <taxon>Nitrospira</taxon>
    </lineage>
</organism>
<name>A0A7S8IZ93_9BACT</name>
<dbReference type="EMBL" id="CP047423">
    <property type="protein sequence ID" value="QPD03976.1"/>
    <property type="molecule type" value="Genomic_DNA"/>
</dbReference>
<accession>A0A7S8IZ93</accession>
<evidence type="ECO:0000313" key="1">
    <source>
        <dbReference type="EMBL" id="QPD03976.1"/>
    </source>
</evidence>
<gene>
    <name evidence="1" type="ORF">Nkreftii_001750</name>
</gene>